<keyword evidence="3" id="KW-1185">Reference proteome</keyword>
<organism evidence="2 3">
    <name type="scientific">Austropuccinia psidii MF-1</name>
    <dbReference type="NCBI Taxonomy" id="1389203"/>
    <lineage>
        <taxon>Eukaryota</taxon>
        <taxon>Fungi</taxon>
        <taxon>Dikarya</taxon>
        <taxon>Basidiomycota</taxon>
        <taxon>Pucciniomycotina</taxon>
        <taxon>Pucciniomycetes</taxon>
        <taxon>Pucciniales</taxon>
        <taxon>Sphaerophragmiaceae</taxon>
        <taxon>Austropuccinia</taxon>
    </lineage>
</organism>
<feature type="region of interest" description="Disordered" evidence="1">
    <location>
        <begin position="169"/>
        <end position="188"/>
    </location>
</feature>
<evidence type="ECO:0000313" key="3">
    <source>
        <dbReference type="Proteomes" id="UP000765509"/>
    </source>
</evidence>
<gene>
    <name evidence="2" type="ORF">O181_050238</name>
</gene>
<sequence length="253" mass="28503">MMKAFLTRNGHHDPKQADRNYSRQLAQSPQVLICPPPLLRHHPMVTSLVDQREVIIRPMKDGNGKRKFELGTIFTISCHPWDSNAKVRPNQPNPPQQHSPLPSLPCKQAPWQPTADLSGTQWLDDLFRGNQPRFHLISTFYSSELTVPPFVEPSQTKKPPIPGPIPYSKPHVHVPTCEPEPDVAPTKSMEEPFGKSQLFLTFPSTISSSSHSTPLRHHHQQYAYWILPPSAPKNPTASSPHSHNEACQEVTDL</sequence>
<protein>
    <submittedName>
        <fullName evidence="2">Uncharacterized protein</fullName>
    </submittedName>
</protein>
<reference evidence="2" key="1">
    <citation type="submission" date="2021-03" db="EMBL/GenBank/DDBJ databases">
        <title>Draft genome sequence of rust myrtle Austropuccinia psidii MF-1, a brazilian biotype.</title>
        <authorList>
            <person name="Quecine M.C."/>
            <person name="Pachon D.M.R."/>
            <person name="Bonatelli M.L."/>
            <person name="Correr F.H."/>
            <person name="Franceschini L.M."/>
            <person name="Leite T.F."/>
            <person name="Margarido G.R.A."/>
            <person name="Almeida C.A."/>
            <person name="Ferrarezi J.A."/>
            <person name="Labate C.A."/>
        </authorList>
    </citation>
    <scope>NUCLEOTIDE SEQUENCE</scope>
    <source>
        <strain evidence="2">MF-1</strain>
    </source>
</reference>
<comment type="caution">
    <text evidence="2">The sequence shown here is derived from an EMBL/GenBank/DDBJ whole genome shotgun (WGS) entry which is preliminary data.</text>
</comment>
<dbReference type="Proteomes" id="UP000765509">
    <property type="component" value="Unassembled WGS sequence"/>
</dbReference>
<feature type="region of interest" description="Disordered" evidence="1">
    <location>
        <begin position="84"/>
        <end position="112"/>
    </location>
</feature>
<evidence type="ECO:0000256" key="1">
    <source>
        <dbReference type="SAM" id="MobiDB-lite"/>
    </source>
</evidence>
<evidence type="ECO:0000313" key="2">
    <source>
        <dbReference type="EMBL" id="MBW0510523.1"/>
    </source>
</evidence>
<feature type="region of interest" description="Disordered" evidence="1">
    <location>
        <begin position="233"/>
        <end position="253"/>
    </location>
</feature>
<dbReference type="EMBL" id="AVOT02021612">
    <property type="protein sequence ID" value="MBW0510523.1"/>
    <property type="molecule type" value="Genomic_DNA"/>
</dbReference>
<name>A0A9Q3E1D7_9BASI</name>
<proteinExistence type="predicted"/>
<accession>A0A9Q3E1D7</accession>
<dbReference type="AlphaFoldDB" id="A0A9Q3E1D7"/>